<evidence type="ECO:0000313" key="6">
    <source>
        <dbReference type="EMBL" id="TQR15552.1"/>
    </source>
</evidence>
<dbReference type="PIRSF" id="PIRSF002741">
    <property type="entry name" value="MppA"/>
    <property type="match status" value="1"/>
</dbReference>
<evidence type="ECO:0000256" key="1">
    <source>
        <dbReference type="ARBA" id="ARBA00004193"/>
    </source>
</evidence>
<dbReference type="PANTHER" id="PTHR30290">
    <property type="entry name" value="PERIPLASMIC BINDING COMPONENT OF ABC TRANSPORTER"/>
    <property type="match status" value="1"/>
</dbReference>
<dbReference type="InterPro" id="IPR000914">
    <property type="entry name" value="SBP_5_dom"/>
</dbReference>
<proteinExistence type="inferred from homology"/>
<protein>
    <submittedName>
        <fullName evidence="6">ABC transporter substrate-binding protein</fullName>
    </submittedName>
</protein>
<dbReference type="PANTHER" id="PTHR30290:SF9">
    <property type="entry name" value="OLIGOPEPTIDE-BINDING PROTEIN APPA"/>
    <property type="match status" value="1"/>
</dbReference>
<dbReference type="Pfam" id="PF00496">
    <property type="entry name" value="SBP_bac_5"/>
    <property type="match status" value="1"/>
</dbReference>
<dbReference type="Gene3D" id="3.10.105.10">
    <property type="entry name" value="Dipeptide-binding Protein, Domain 3"/>
    <property type="match status" value="1"/>
</dbReference>
<dbReference type="OrthoDB" id="9796817at2"/>
<accession>A0A544TDM8</accession>
<evidence type="ECO:0000259" key="5">
    <source>
        <dbReference type="Pfam" id="PF00496"/>
    </source>
</evidence>
<dbReference type="InterPro" id="IPR039424">
    <property type="entry name" value="SBP_5"/>
</dbReference>
<keyword evidence="3" id="KW-0813">Transport</keyword>
<comment type="caution">
    <text evidence="6">The sequence shown here is derived from an EMBL/GenBank/DDBJ whole genome shotgun (WGS) entry which is preliminary data.</text>
</comment>
<keyword evidence="7" id="KW-1185">Reference proteome</keyword>
<name>A0A544TDM8_9BACI</name>
<comment type="subcellular location">
    <subcellularLocation>
        <location evidence="1">Cell membrane</location>
        <topology evidence="1">Lipid-anchor</topology>
    </subcellularLocation>
</comment>
<dbReference type="Proteomes" id="UP000318937">
    <property type="component" value="Unassembled WGS sequence"/>
</dbReference>
<keyword evidence="4" id="KW-0732">Signal</keyword>
<dbReference type="PROSITE" id="PS01040">
    <property type="entry name" value="SBP_BACTERIAL_5"/>
    <property type="match status" value="1"/>
</dbReference>
<dbReference type="GO" id="GO:0015833">
    <property type="term" value="P:peptide transport"/>
    <property type="evidence" value="ECO:0007669"/>
    <property type="project" value="TreeGrafter"/>
</dbReference>
<gene>
    <name evidence="6" type="ORF">FG383_08065</name>
</gene>
<dbReference type="GO" id="GO:0042597">
    <property type="term" value="C:periplasmic space"/>
    <property type="evidence" value="ECO:0007669"/>
    <property type="project" value="UniProtKB-ARBA"/>
</dbReference>
<evidence type="ECO:0000256" key="3">
    <source>
        <dbReference type="ARBA" id="ARBA00022448"/>
    </source>
</evidence>
<dbReference type="Gene3D" id="3.40.190.10">
    <property type="entry name" value="Periplasmic binding protein-like II"/>
    <property type="match status" value="1"/>
</dbReference>
<evidence type="ECO:0000256" key="4">
    <source>
        <dbReference type="ARBA" id="ARBA00022729"/>
    </source>
</evidence>
<dbReference type="SUPFAM" id="SSF53850">
    <property type="entry name" value="Periplasmic binding protein-like II"/>
    <property type="match status" value="1"/>
</dbReference>
<dbReference type="InterPro" id="IPR023765">
    <property type="entry name" value="SBP_5_CS"/>
</dbReference>
<dbReference type="PROSITE" id="PS51257">
    <property type="entry name" value="PROKAR_LIPOPROTEIN"/>
    <property type="match status" value="1"/>
</dbReference>
<feature type="domain" description="Solute-binding protein family 5" evidence="5">
    <location>
        <begin position="92"/>
        <end position="448"/>
    </location>
</feature>
<sequence>MKKVGFYLFVVLSVLFIIGCSPEKDSTNEDSTKPSNDSVVPAAENGGTLNLVTIDPNGFGERIEPLWLNRGGMHQRLMFRSLFLPDVDLQNLNPDLAASYEGSDDGLTYTITMKDGLKWHDGEDLTAEDVVWSIETVLKATQVNAIYTNAFSSIEGAADWIAGQSDKLAGITAEGNTITVKLDNPVGNFLPVLGQFAIYPKHLLKDENPLEIHNAAFWENPVGNGMYKLEKLEPGNFATFVPAESYEGTKPKIQKIVLTAVAEPTSAAKTGQVDFFNTNVAEFIDSMKAVDNFVAHPIDILFYRYFLVNMEDTEGNVNEKMADKRVREALMYGIDRKSLTEQLYPGLAAVLNTGVPPTFDESYTDAPEYEYNPEKAKELLKEANFDFNETIKLRFYYGDQTSINFMTAVAQYLTELGMKVDVLQFQADPTTELYKVRDYDIALKGLSSFGYEEWYGEYESTNSNMINIFGLDGIFDDGVAKLKETVDAVERKEILQELQKQEVENLYKLPLYTVNSYYYVNEEKLKTAGIYGNPWYNYDMKFEEWEIK</sequence>
<evidence type="ECO:0000313" key="7">
    <source>
        <dbReference type="Proteomes" id="UP000318937"/>
    </source>
</evidence>
<comment type="similarity">
    <text evidence="2">Belongs to the bacterial solute-binding protein 5 family.</text>
</comment>
<dbReference type="InterPro" id="IPR030678">
    <property type="entry name" value="Peptide/Ni-bd"/>
</dbReference>
<dbReference type="EMBL" id="VDGG01000014">
    <property type="protein sequence ID" value="TQR15552.1"/>
    <property type="molecule type" value="Genomic_DNA"/>
</dbReference>
<dbReference type="GO" id="GO:0043190">
    <property type="term" value="C:ATP-binding cassette (ABC) transporter complex"/>
    <property type="evidence" value="ECO:0007669"/>
    <property type="project" value="InterPro"/>
</dbReference>
<dbReference type="AlphaFoldDB" id="A0A544TDM8"/>
<dbReference type="RefSeq" id="WP_142606722.1">
    <property type="nucleotide sequence ID" value="NZ_VDGG01000014.1"/>
</dbReference>
<dbReference type="GO" id="GO:1904680">
    <property type="term" value="F:peptide transmembrane transporter activity"/>
    <property type="evidence" value="ECO:0007669"/>
    <property type="project" value="TreeGrafter"/>
</dbReference>
<organism evidence="6 7">
    <name type="scientific">Psychrobacillus soli</name>
    <dbReference type="NCBI Taxonomy" id="1543965"/>
    <lineage>
        <taxon>Bacteria</taxon>
        <taxon>Bacillati</taxon>
        <taxon>Bacillota</taxon>
        <taxon>Bacilli</taxon>
        <taxon>Bacillales</taxon>
        <taxon>Bacillaceae</taxon>
        <taxon>Psychrobacillus</taxon>
    </lineage>
</organism>
<evidence type="ECO:0000256" key="2">
    <source>
        <dbReference type="ARBA" id="ARBA00005695"/>
    </source>
</evidence>
<dbReference type="CDD" id="cd00995">
    <property type="entry name" value="PBP2_NikA_DppA_OppA_like"/>
    <property type="match status" value="1"/>
</dbReference>
<reference evidence="6 7" key="1">
    <citation type="submission" date="2019-05" db="EMBL/GenBank/DDBJ databases">
        <title>Psychrobacillus vulpis sp. nov., a new species isolated from feces of a red fox that inhabits in The Tablas de Daimiel Natural Park, Albacete, Spain.</title>
        <authorList>
            <person name="Rodriguez M."/>
            <person name="Reina J.C."/>
            <person name="Bejar V."/>
            <person name="Llamas I."/>
        </authorList>
    </citation>
    <scope>NUCLEOTIDE SEQUENCE [LARGE SCALE GENOMIC DNA]</scope>
    <source>
        <strain evidence="6 7">NHI-2</strain>
    </source>
</reference>